<dbReference type="PROSITE" id="PS50011">
    <property type="entry name" value="PROTEIN_KINASE_DOM"/>
    <property type="match status" value="1"/>
</dbReference>
<protein>
    <recommendedName>
        <fullName evidence="8">Protein kinase domain-containing protein</fullName>
    </recommendedName>
</protein>
<evidence type="ECO:0000256" key="6">
    <source>
        <dbReference type="PROSITE-ProRule" id="PRU10141"/>
    </source>
</evidence>
<dbReference type="AlphaFoldDB" id="A0AAV2P0E8"/>
<dbReference type="Gene3D" id="1.10.510.10">
    <property type="entry name" value="Transferase(Phosphotransferase) domain 1"/>
    <property type="match status" value="1"/>
</dbReference>
<keyword evidence="5 6" id="KW-0067">ATP-binding</keyword>
<keyword evidence="3 6" id="KW-0547">Nucleotide-binding</keyword>
<dbReference type="GO" id="GO:0007094">
    <property type="term" value="P:mitotic spindle assembly checkpoint signaling"/>
    <property type="evidence" value="ECO:0007669"/>
    <property type="project" value="TreeGrafter"/>
</dbReference>
<feature type="compositionally biased region" description="Polar residues" evidence="7">
    <location>
        <begin position="1"/>
        <end position="29"/>
    </location>
</feature>
<dbReference type="GO" id="GO:0000776">
    <property type="term" value="C:kinetochore"/>
    <property type="evidence" value="ECO:0007669"/>
    <property type="project" value="TreeGrafter"/>
</dbReference>
<evidence type="ECO:0000259" key="8">
    <source>
        <dbReference type="PROSITE" id="PS50011"/>
    </source>
</evidence>
<dbReference type="PANTHER" id="PTHR22974">
    <property type="entry name" value="MIXED LINEAGE PROTEIN KINASE"/>
    <property type="match status" value="1"/>
</dbReference>
<dbReference type="InterPro" id="IPR011009">
    <property type="entry name" value="Kinase-like_dom_sf"/>
</dbReference>
<evidence type="ECO:0000313" key="9">
    <source>
        <dbReference type="EMBL" id="CAL1684675.1"/>
    </source>
</evidence>
<dbReference type="PANTHER" id="PTHR22974:SF21">
    <property type="entry name" value="DUAL SPECIFICITY PROTEIN KINASE TTK"/>
    <property type="match status" value="1"/>
</dbReference>
<organism evidence="9 10">
    <name type="scientific">Lasius platythorax</name>
    <dbReference type="NCBI Taxonomy" id="488582"/>
    <lineage>
        <taxon>Eukaryota</taxon>
        <taxon>Metazoa</taxon>
        <taxon>Ecdysozoa</taxon>
        <taxon>Arthropoda</taxon>
        <taxon>Hexapoda</taxon>
        <taxon>Insecta</taxon>
        <taxon>Pterygota</taxon>
        <taxon>Neoptera</taxon>
        <taxon>Endopterygota</taxon>
        <taxon>Hymenoptera</taxon>
        <taxon>Apocrita</taxon>
        <taxon>Aculeata</taxon>
        <taxon>Formicoidea</taxon>
        <taxon>Formicidae</taxon>
        <taxon>Formicinae</taxon>
        <taxon>Lasius</taxon>
        <taxon>Lasius</taxon>
    </lineage>
</organism>
<dbReference type="PROSITE" id="PS00108">
    <property type="entry name" value="PROTEIN_KINASE_ST"/>
    <property type="match status" value="1"/>
</dbReference>
<accession>A0AAV2P0E8</accession>
<evidence type="ECO:0000313" key="10">
    <source>
        <dbReference type="Proteomes" id="UP001497644"/>
    </source>
</evidence>
<evidence type="ECO:0000256" key="7">
    <source>
        <dbReference type="SAM" id="MobiDB-lite"/>
    </source>
</evidence>
<keyword evidence="1" id="KW-0723">Serine/threonine-protein kinase</keyword>
<evidence type="ECO:0000256" key="5">
    <source>
        <dbReference type="ARBA" id="ARBA00022840"/>
    </source>
</evidence>
<gene>
    <name evidence="9" type="ORF">LPLAT_LOCUS10254</name>
</gene>
<dbReference type="FunFam" id="3.30.200.20:FF:000131">
    <property type="entry name" value="Dual specificity protein kinase TTK"/>
    <property type="match status" value="1"/>
</dbReference>
<dbReference type="GO" id="GO:0033316">
    <property type="term" value="P:meiotic spindle assembly checkpoint signaling"/>
    <property type="evidence" value="ECO:0007669"/>
    <property type="project" value="TreeGrafter"/>
</dbReference>
<dbReference type="GO" id="GO:0007059">
    <property type="term" value="P:chromosome segregation"/>
    <property type="evidence" value="ECO:0007669"/>
    <property type="project" value="TreeGrafter"/>
</dbReference>
<evidence type="ECO:0000256" key="4">
    <source>
        <dbReference type="ARBA" id="ARBA00022777"/>
    </source>
</evidence>
<dbReference type="SMART" id="SM00220">
    <property type="entry name" value="S_TKc"/>
    <property type="match status" value="1"/>
</dbReference>
<reference evidence="9" key="1">
    <citation type="submission" date="2024-04" db="EMBL/GenBank/DDBJ databases">
        <authorList>
            <consortium name="Molecular Ecology Group"/>
        </authorList>
    </citation>
    <scope>NUCLEOTIDE SEQUENCE</scope>
</reference>
<dbReference type="SUPFAM" id="SSF56112">
    <property type="entry name" value="Protein kinase-like (PK-like)"/>
    <property type="match status" value="1"/>
</dbReference>
<dbReference type="Pfam" id="PF00069">
    <property type="entry name" value="Pkinase"/>
    <property type="match status" value="1"/>
</dbReference>
<feature type="region of interest" description="Disordered" evidence="7">
    <location>
        <begin position="1"/>
        <end position="70"/>
    </location>
</feature>
<keyword evidence="4" id="KW-0418">Kinase</keyword>
<evidence type="ECO:0000256" key="3">
    <source>
        <dbReference type="ARBA" id="ARBA00022741"/>
    </source>
</evidence>
<dbReference type="Proteomes" id="UP001497644">
    <property type="component" value="Chromosome 5"/>
</dbReference>
<dbReference type="PROSITE" id="PS00107">
    <property type="entry name" value="PROTEIN_KINASE_ATP"/>
    <property type="match status" value="1"/>
</dbReference>
<feature type="domain" description="Protein kinase" evidence="8">
    <location>
        <begin position="648"/>
        <end position="934"/>
    </location>
</feature>
<keyword evidence="2" id="KW-0808">Transferase</keyword>
<dbReference type="InterPro" id="IPR000719">
    <property type="entry name" value="Prot_kinase_dom"/>
</dbReference>
<dbReference type="Gene3D" id="3.30.200.20">
    <property type="entry name" value="Phosphorylase Kinase, domain 1"/>
    <property type="match status" value="1"/>
</dbReference>
<dbReference type="EMBL" id="OZ034828">
    <property type="protein sequence ID" value="CAL1684675.1"/>
    <property type="molecule type" value="Genomic_DNA"/>
</dbReference>
<evidence type="ECO:0000256" key="1">
    <source>
        <dbReference type="ARBA" id="ARBA00022527"/>
    </source>
</evidence>
<dbReference type="GO" id="GO:0005524">
    <property type="term" value="F:ATP binding"/>
    <property type="evidence" value="ECO:0007669"/>
    <property type="project" value="UniProtKB-UniRule"/>
</dbReference>
<dbReference type="GO" id="GO:0004674">
    <property type="term" value="F:protein serine/threonine kinase activity"/>
    <property type="evidence" value="ECO:0007669"/>
    <property type="project" value="UniProtKB-KW"/>
</dbReference>
<name>A0AAV2P0E8_9HYME</name>
<feature type="compositionally biased region" description="Acidic residues" evidence="7">
    <location>
        <begin position="40"/>
        <end position="70"/>
    </location>
</feature>
<dbReference type="GO" id="GO:0034501">
    <property type="term" value="P:protein localization to kinetochore"/>
    <property type="evidence" value="ECO:0007669"/>
    <property type="project" value="TreeGrafter"/>
</dbReference>
<dbReference type="GO" id="GO:0004712">
    <property type="term" value="F:protein serine/threonine/tyrosine kinase activity"/>
    <property type="evidence" value="ECO:0007669"/>
    <property type="project" value="TreeGrafter"/>
</dbReference>
<evidence type="ECO:0000256" key="2">
    <source>
        <dbReference type="ARBA" id="ARBA00022679"/>
    </source>
</evidence>
<sequence>MSDLVTKNSHSFGSTNAGKVPPQNTTLPKSQPVRLLYLCESDDDDDESEEKPRESEDESDLDEPPGDSAEDVLWDSRIHEAADVNSSIGLTDRLSETILPKDISAIATDISSVQKINCASNNEECKDDVNSEGRLLVDDPNKLRTYSLKQEEKSRDYHTSTFTSRSQTDVVHNCSTELALPPPPSLYKENPLYITKSDTSKNLQPTMNSVQSQNVQTVHHENVYISNMLNRRKEEHPYNTSIDNKMLHRNSEHLLNLSKEDQRYKKVLHGFNEQANKDCHEEPRKIPTIVSESADCISQNLSGNLIHPVTYNNSQYSASKYEANEKCTPAKNSCTHVGLSTPSLNKVQGTSLPTPINRLVLETPLKHLQVGSMHPNPCASHKQLFRTPQSKLSDNSSKSHIQTPSTILSSWCYNNARHTPLEGKNLVAKDHVQISRNTVCTPIVEKPDSARLNVKNVRRPLTDATLGYGDSSTAHPLESKPLVALHARAETKTVASELQQEDRSKRPVGPPDAKLMMRTEMNYHNDPKFAKPTEETKENKQFANMPDTFLTSNAKAVPSKNEIKRNVIIGSDTGLKQDSLRILKKYSEGDYGIVSECKNSHERYSAHEKKREEEQQIVNRLANMQFTIPSSILPQRQSKTLHVKNREYLILGPLGRGMSGEVLRVQDLSSGELRAIKCVDLKKMDKESAQGCLDEISMLNKLQAPCVVRMFDYEIRESMVYVVMEMGDTDLSRLLKSMSQEKQVSLTMILYYWTEMLTAVKHIHDNGVIHSDLKPGNFLLVRGRLKLIDFGIASSLNSDMTSVLKSNTIGTLNYISPEALMDIGGNADSPTHNVKYKISFKSDVWSLGCILYSLVYGHTPFQHIRSQWAKVNAITNPKPNISFPATTFSSSVNGKNLQNHERTPPVLIDVMRKCLQHDPKARPTVSQLLQVQYVPTTQNIASITTSADIPANVLVKIKQALNEEEWRQLVQVLDTKRHCT</sequence>
<feature type="binding site" evidence="6">
    <location>
        <position position="677"/>
    </location>
    <ligand>
        <name>ATP</name>
        <dbReference type="ChEBI" id="CHEBI:30616"/>
    </ligand>
</feature>
<feature type="region of interest" description="Disordered" evidence="7">
    <location>
        <begin position="494"/>
        <end position="513"/>
    </location>
</feature>
<proteinExistence type="predicted"/>
<dbReference type="InterPro" id="IPR017441">
    <property type="entry name" value="Protein_kinase_ATP_BS"/>
</dbReference>
<dbReference type="InterPro" id="IPR008271">
    <property type="entry name" value="Ser/Thr_kinase_AS"/>
</dbReference>
<keyword evidence="10" id="KW-1185">Reference proteome</keyword>
<dbReference type="GO" id="GO:0005634">
    <property type="term" value="C:nucleus"/>
    <property type="evidence" value="ECO:0007669"/>
    <property type="project" value="TreeGrafter"/>
</dbReference>